<feature type="compositionally biased region" description="Low complexity" evidence="7">
    <location>
        <begin position="18"/>
        <end position="28"/>
    </location>
</feature>
<evidence type="ECO:0000256" key="6">
    <source>
        <dbReference type="PROSITE-ProRule" id="PRU00089"/>
    </source>
</evidence>
<dbReference type="InterPro" id="IPR030456">
    <property type="entry name" value="TF_fork_head_CS_2"/>
</dbReference>
<evidence type="ECO:0000256" key="5">
    <source>
        <dbReference type="ARBA" id="ARBA00023242"/>
    </source>
</evidence>
<dbReference type="EMBL" id="JARH01000276">
    <property type="protein sequence ID" value="EXF82772.1"/>
    <property type="molecule type" value="Genomic_DNA"/>
</dbReference>
<evidence type="ECO:0000256" key="4">
    <source>
        <dbReference type="ARBA" id="ARBA00023163"/>
    </source>
</evidence>
<evidence type="ECO:0000256" key="2">
    <source>
        <dbReference type="ARBA" id="ARBA00023015"/>
    </source>
</evidence>
<dbReference type="PROSITE" id="PS50039">
    <property type="entry name" value="FORK_HEAD_3"/>
    <property type="match status" value="1"/>
</dbReference>
<dbReference type="eggNOG" id="KOG2294">
    <property type="taxonomic scope" value="Eukaryota"/>
</dbReference>
<keyword evidence="2" id="KW-0805">Transcription regulation</keyword>
<dbReference type="GO" id="GO:0000981">
    <property type="term" value="F:DNA-binding transcription factor activity, RNA polymerase II-specific"/>
    <property type="evidence" value="ECO:0007669"/>
    <property type="project" value="TreeGrafter"/>
</dbReference>
<keyword evidence="5 6" id="KW-0539">Nucleus</keyword>
<feature type="DNA-binding region" description="Fork-head" evidence="6">
    <location>
        <begin position="263"/>
        <end position="362"/>
    </location>
</feature>
<feature type="compositionally biased region" description="Polar residues" evidence="7">
    <location>
        <begin position="1"/>
        <end position="17"/>
    </location>
</feature>
<dbReference type="InterPro" id="IPR036390">
    <property type="entry name" value="WH_DNA-bd_sf"/>
</dbReference>
<dbReference type="InterPro" id="IPR001766">
    <property type="entry name" value="Fork_head_dom"/>
</dbReference>
<feature type="compositionally biased region" description="Low complexity" evidence="7">
    <location>
        <begin position="415"/>
        <end position="424"/>
    </location>
</feature>
<keyword evidence="3 6" id="KW-0238">DNA-binding</keyword>
<evidence type="ECO:0000313" key="10">
    <source>
        <dbReference type="Proteomes" id="UP000020467"/>
    </source>
</evidence>
<evidence type="ECO:0000313" key="9">
    <source>
        <dbReference type="EMBL" id="EXF82772.1"/>
    </source>
</evidence>
<dbReference type="Proteomes" id="UP000020467">
    <property type="component" value="Unassembled WGS sequence"/>
</dbReference>
<feature type="region of interest" description="Disordered" evidence="7">
    <location>
        <begin position="115"/>
        <end position="137"/>
    </location>
</feature>
<dbReference type="HOGENOM" id="CLU_485714_0_0_1"/>
<comment type="caution">
    <text evidence="9">The sequence shown here is derived from an EMBL/GenBank/DDBJ whole genome shotgun (WGS) entry which is preliminary data.</text>
</comment>
<gene>
    <name evidence="9" type="ORF">CFIO01_08585</name>
</gene>
<name>A0A010QRL7_9PEZI</name>
<dbReference type="GO" id="GO:0000978">
    <property type="term" value="F:RNA polymerase II cis-regulatory region sequence-specific DNA binding"/>
    <property type="evidence" value="ECO:0007669"/>
    <property type="project" value="TreeGrafter"/>
</dbReference>
<comment type="subcellular location">
    <subcellularLocation>
        <location evidence="1 6">Nucleus</location>
    </subcellularLocation>
</comment>
<dbReference type="KEGG" id="cfj:CFIO01_08585"/>
<dbReference type="AlphaFoldDB" id="A0A010QRL7"/>
<feature type="region of interest" description="Disordered" evidence="7">
    <location>
        <begin position="1"/>
        <end position="28"/>
    </location>
</feature>
<dbReference type="InterPro" id="IPR036388">
    <property type="entry name" value="WH-like_DNA-bd_sf"/>
</dbReference>
<feature type="region of interest" description="Disordered" evidence="7">
    <location>
        <begin position="386"/>
        <end position="463"/>
    </location>
</feature>
<feature type="compositionally biased region" description="Polar residues" evidence="7">
    <location>
        <begin position="115"/>
        <end position="130"/>
    </location>
</feature>
<feature type="domain" description="Fork-head" evidence="8">
    <location>
        <begin position="263"/>
        <end position="362"/>
    </location>
</feature>
<dbReference type="PROSITE" id="PS00658">
    <property type="entry name" value="FORK_HEAD_2"/>
    <property type="match status" value="1"/>
</dbReference>
<evidence type="ECO:0000256" key="3">
    <source>
        <dbReference type="ARBA" id="ARBA00023125"/>
    </source>
</evidence>
<feature type="region of interest" description="Disordered" evidence="7">
    <location>
        <begin position="202"/>
        <end position="261"/>
    </location>
</feature>
<dbReference type="Gene3D" id="1.10.10.10">
    <property type="entry name" value="Winged helix-like DNA-binding domain superfamily/Winged helix DNA-binding domain"/>
    <property type="match status" value="1"/>
</dbReference>
<evidence type="ECO:0000256" key="7">
    <source>
        <dbReference type="SAM" id="MobiDB-lite"/>
    </source>
</evidence>
<protein>
    <submittedName>
        <fullName evidence="9">Fork head domain-containing protein</fullName>
    </submittedName>
</protein>
<dbReference type="GO" id="GO:0005634">
    <property type="term" value="C:nucleus"/>
    <property type="evidence" value="ECO:0007669"/>
    <property type="project" value="UniProtKB-SubCell"/>
</dbReference>
<accession>A0A010QRL7</accession>
<feature type="compositionally biased region" description="Basic residues" evidence="7">
    <location>
        <begin position="454"/>
        <end position="463"/>
    </location>
</feature>
<reference evidence="9 10" key="1">
    <citation type="submission" date="2014-02" db="EMBL/GenBank/DDBJ databases">
        <title>The genome sequence of Colletotrichum fioriniae PJ7.</title>
        <authorList>
            <person name="Baroncelli R."/>
            <person name="Thon M.R."/>
        </authorList>
    </citation>
    <scope>NUCLEOTIDE SEQUENCE [LARGE SCALE GENOMIC DNA]</scope>
    <source>
        <strain evidence="9 10">PJ7</strain>
    </source>
</reference>
<sequence length="575" mass="63338">MTAKNSPQHNMRATLTHQQQNNSTQSSTALAVRTGMVETYNTMAPEQQPPQQQQLQQRSFSVQDPQPYYTQLSAVGQHQYPSPVMNQTTWSSPQSMSTDEFDNYSYRGQAVQSAYNPASLSPRSWPSSTQTPPPVQASQYELPIRSQEPAFGLANDHLTMSPETLRGTDLNVSLHYSNGGYPHGFEQRHFDPEPLQRTLESDRVQYASSPGTDAPGSPYGGSPTSFHVGDLPDAIPDLAGQSPPAKANPQPDAANNNCEGPPYAKLIHRALKNAPDHSMTLQELYKWFRDNTNKPQRTEKNGWQNSIRHNLSMNDAFQRREKEIFTQSDGHTSNEKRVSEWYLNPKYLDDILPTTHFRDGNRGGTSRGLLGRRACNAAAANANALGGGPMGMGRRNSPPRSSTITHYPNPDYPNRSMPGRAMSGRRGGRATTNSRNARRQRSQTGSMSPVMASQHHHQHHHHQQQLPPHMQMHEEMMRRSQVANEQCFQQQQQREIQARGGPLNLSPVSPTGTVIVGSAPGGGNITTPTSAPGSFMAAAQPYQFQGYAAADVSGVYSPSTPTDGAIYGWGSNAQM</sequence>
<organism evidence="9 10">
    <name type="scientific">Colletotrichum fioriniae PJ7</name>
    <dbReference type="NCBI Taxonomy" id="1445577"/>
    <lineage>
        <taxon>Eukaryota</taxon>
        <taxon>Fungi</taxon>
        <taxon>Dikarya</taxon>
        <taxon>Ascomycota</taxon>
        <taxon>Pezizomycotina</taxon>
        <taxon>Sordariomycetes</taxon>
        <taxon>Hypocreomycetidae</taxon>
        <taxon>Glomerellales</taxon>
        <taxon>Glomerellaceae</taxon>
        <taxon>Colletotrichum</taxon>
        <taxon>Colletotrichum acutatum species complex</taxon>
    </lineage>
</organism>
<dbReference type="PANTHER" id="PTHR45881">
    <property type="entry name" value="CHECKPOINT SUPPRESSOR 1-LIKE, ISOFORM A-RELATED"/>
    <property type="match status" value="1"/>
</dbReference>
<keyword evidence="10" id="KW-1185">Reference proteome</keyword>
<dbReference type="Pfam" id="PF00250">
    <property type="entry name" value="Forkhead"/>
    <property type="match status" value="1"/>
</dbReference>
<dbReference type="SMART" id="SM00339">
    <property type="entry name" value="FH"/>
    <property type="match status" value="1"/>
</dbReference>
<evidence type="ECO:0000256" key="1">
    <source>
        <dbReference type="ARBA" id="ARBA00004123"/>
    </source>
</evidence>
<proteinExistence type="predicted"/>
<keyword evidence="4" id="KW-0804">Transcription</keyword>
<evidence type="ECO:0000259" key="8">
    <source>
        <dbReference type="PROSITE" id="PS50039"/>
    </source>
</evidence>
<dbReference type="OrthoDB" id="5954824at2759"/>
<dbReference type="PANTHER" id="PTHR45881:SF5">
    <property type="entry name" value="FORK-HEAD DOMAIN-CONTAINING PROTEIN"/>
    <property type="match status" value="1"/>
</dbReference>
<dbReference type="SUPFAM" id="SSF46785">
    <property type="entry name" value="Winged helix' DNA-binding domain"/>
    <property type="match status" value="1"/>
</dbReference>